<reference evidence="2" key="1">
    <citation type="submission" date="2023-07" db="EMBL/GenBank/DDBJ databases">
        <title>A chromosome-level genome assembly of Lolium multiflorum.</title>
        <authorList>
            <person name="Chen Y."/>
            <person name="Copetti D."/>
            <person name="Kolliker R."/>
            <person name="Studer B."/>
        </authorList>
    </citation>
    <scope>NUCLEOTIDE SEQUENCE</scope>
    <source>
        <strain evidence="2">02402/16</strain>
        <tissue evidence="2">Leaf</tissue>
    </source>
</reference>
<keyword evidence="3" id="KW-1185">Reference proteome</keyword>
<evidence type="ECO:0000256" key="1">
    <source>
        <dbReference type="SAM" id="Phobius"/>
    </source>
</evidence>
<evidence type="ECO:0008006" key="4">
    <source>
        <dbReference type="Google" id="ProtNLM"/>
    </source>
</evidence>
<sequence>MASLQTLLAQEGGCAFEVEAVVGCSSQPSCFAVAAEMVVGYGAAVIMGLVILWLGQIEMLGMSRIKQLVRPLPVQARHRVGKAPPERALNSSRVTPLERTLREFQARPNGEVILPEVGVSFYSIGEAYDFYNLYSWERGFGVRHIDSYTKDLVKQLRENNVNLGKVYNIIGSFFGKMENVPFTKRALKTLCGKISSEQADDDHVLRKTKERLGALYGKNSQFKVDFHRIMNQMFTKEEFEGAWIQMLSTYALEKNPYLYQIYETRDKWAKPYFRILCEDDQYSTKRKCGPHVEDIRAPRLGNARVCKKLNKLLYDRDEEESFQEKRTRLGGVVYKVGEPMEKHTANIYTRTMFEKFQEVLYKSGSYYVDELVLGEIYVAKHFNGESLEKWCKVEYKVSVKDGYYAYECGMYEHMGMLCCHVVKVLVHLRCTEIPAPHVMKRWIVDARDVLPLHMVQYQKDQGLMTSFSFRHSQLYLNCMEVVRLGDVNIDTYTTAMECIKVLVPKLKLIAVEMDGLGLEQRLSAKKARVDIGPAQLLVEQTAGSKDCGVAIILDAALIAPSKNRSGSRPTTSRDKPPYETTLKRTRFCTICRQSGHMSTTCPDRPAGAAKPWKEAKCSNCGLPGHPSPCISNGPTKIISKLITCLFFTFPFRFPSFNILHESITEMTRIVVIDIIPFFIFFHSNPSFSMLGPTIIAWHETVQAGELLLRKSNPSYSYSNTWTYNKPPCLFALATAGACAPPRRLYSVIALRPSPTPLAYKALDLKLETEATVRETFQSAAIAGPDPGDRVSRFRTPRDGKCPEKLLHRHRAISTAISINAAVSHEEE</sequence>
<name>A0AAD8TQW9_LOLMU</name>
<dbReference type="EMBL" id="JAUUTY010000002">
    <property type="protein sequence ID" value="KAK1686152.1"/>
    <property type="molecule type" value="Genomic_DNA"/>
</dbReference>
<protein>
    <recommendedName>
        <fullName evidence="4">Protein FAR1-RELATED SEQUENCE</fullName>
    </recommendedName>
</protein>
<dbReference type="PANTHER" id="PTHR47482">
    <property type="entry name" value="OS11G0632001 PROTEIN"/>
    <property type="match status" value="1"/>
</dbReference>
<proteinExistence type="predicted"/>
<keyword evidence="1" id="KW-0472">Membrane</keyword>
<dbReference type="AlphaFoldDB" id="A0AAD8TQW9"/>
<keyword evidence="1" id="KW-0812">Transmembrane</keyword>
<dbReference type="Proteomes" id="UP001231189">
    <property type="component" value="Unassembled WGS sequence"/>
</dbReference>
<feature type="transmembrane region" description="Helical" evidence="1">
    <location>
        <begin position="31"/>
        <end position="54"/>
    </location>
</feature>
<evidence type="ECO:0000313" key="3">
    <source>
        <dbReference type="Proteomes" id="UP001231189"/>
    </source>
</evidence>
<accession>A0AAD8TQW9</accession>
<keyword evidence="1" id="KW-1133">Transmembrane helix</keyword>
<evidence type="ECO:0000313" key="2">
    <source>
        <dbReference type="EMBL" id="KAK1686152.1"/>
    </source>
</evidence>
<dbReference type="Gene3D" id="4.10.60.10">
    <property type="entry name" value="Zinc finger, CCHC-type"/>
    <property type="match status" value="1"/>
</dbReference>
<gene>
    <name evidence="2" type="ORF">QYE76_047000</name>
</gene>
<organism evidence="2 3">
    <name type="scientific">Lolium multiflorum</name>
    <name type="common">Italian ryegrass</name>
    <name type="synonym">Lolium perenne subsp. multiflorum</name>
    <dbReference type="NCBI Taxonomy" id="4521"/>
    <lineage>
        <taxon>Eukaryota</taxon>
        <taxon>Viridiplantae</taxon>
        <taxon>Streptophyta</taxon>
        <taxon>Embryophyta</taxon>
        <taxon>Tracheophyta</taxon>
        <taxon>Spermatophyta</taxon>
        <taxon>Magnoliopsida</taxon>
        <taxon>Liliopsida</taxon>
        <taxon>Poales</taxon>
        <taxon>Poaceae</taxon>
        <taxon>BOP clade</taxon>
        <taxon>Pooideae</taxon>
        <taxon>Poodae</taxon>
        <taxon>Poeae</taxon>
        <taxon>Poeae Chloroplast Group 2 (Poeae type)</taxon>
        <taxon>Loliodinae</taxon>
        <taxon>Loliinae</taxon>
        <taxon>Lolium</taxon>
    </lineage>
</organism>
<comment type="caution">
    <text evidence="2">The sequence shown here is derived from an EMBL/GenBank/DDBJ whole genome shotgun (WGS) entry which is preliminary data.</text>
</comment>
<dbReference type="PANTHER" id="PTHR47482:SF5">
    <property type="entry name" value="FAR1 DOMAIN-CONTAINING PROTEIN"/>
    <property type="match status" value="1"/>
</dbReference>